<keyword evidence="2" id="KW-1185">Reference proteome</keyword>
<organism evidence="1 2">
    <name type="scientific">Vigna mungo</name>
    <name type="common">Black gram</name>
    <name type="synonym">Phaseolus mungo</name>
    <dbReference type="NCBI Taxonomy" id="3915"/>
    <lineage>
        <taxon>Eukaryota</taxon>
        <taxon>Viridiplantae</taxon>
        <taxon>Streptophyta</taxon>
        <taxon>Embryophyta</taxon>
        <taxon>Tracheophyta</taxon>
        <taxon>Spermatophyta</taxon>
        <taxon>Magnoliopsida</taxon>
        <taxon>eudicotyledons</taxon>
        <taxon>Gunneridae</taxon>
        <taxon>Pentapetalae</taxon>
        <taxon>rosids</taxon>
        <taxon>fabids</taxon>
        <taxon>Fabales</taxon>
        <taxon>Fabaceae</taxon>
        <taxon>Papilionoideae</taxon>
        <taxon>50 kb inversion clade</taxon>
        <taxon>NPAAA clade</taxon>
        <taxon>indigoferoid/millettioid clade</taxon>
        <taxon>Phaseoleae</taxon>
        <taxon>Vigna</taxon>
    </lineage>
</organism>
<reference evidence="1 2" key="1">
    <citation type="journal article" date="2023" name="Life. Sci Alliance">
        <title>Evolutionary insights into 3D genome organization and epigenetic landscape of Vigna mungo.</title>
        <authorList>
            <person name="Junaid A."/>
            <person name="Singh B."/>
            <person name="Bhatia S."/>
        </authorList>
    </citation>
    <scope>NUCLEOTIDE SEQUENCE [LARGE SCALE GENOMIC DNA]</scope>
    <source>
        <strain evidence="1">Urdbean</strain>
    </source>
</reference>
<evidence type="ECO:0000313" key="2">
    <source>
        <dbReference type="Proteomes" id="UP001374535"/>
    </source>
</evidence>
<proteinExistence type="predicted"/>
<protein>
    <recommendedName>
        <fullName evidence="3">Reverse transcriptase Ty1/copia-type domain-containing protein</fullName>
    </recommendedName>
</protein>
<feature type="non-terminal residue" evidence="1">
    <location>
        <position position="1"/>
    </location>
</feature>
<sequence length="105" mass="11794">LGELKFFLSLEVARSKQGILINQHKYASKILFVASLLACKLASTPINNAKKLSSSSRDLYYDMSAYKHLIVRLIYLTNTGPNISFSAHNLEQFLSKPTHDTIVVH</sequence>
<accession>A0AAQ3P2I9</accession>
<dbReference type="Proteomes" id="UP001374535">
    <property type="component" value="Chromosome 2"/>
</dbReference>
<dbReference type="AlphaFoldDB" id="A0AAQ3P2I9"/>
<dbReference type="EMBL" id="CP144699">
    <property type="protein sequence ID" value="WVZ20450.1"/>
    <property type="molecule type" value="Genomic_DNA"/>
</dbReference>
<evidence type="ECO:0000313" key="1">
    <source>
        <dbReference type="EMBL" id="WVZ20450.1"/>
    </source>
</evidence>
<gene>
    <name evidence="1" type="ORF">V8G54_007772</name>
</gene>
<evidence type="ECO:0008006" key="3">
    <source>
        <dbReference type="Google" id="ProtNLM"/>
    </source>
</evidence>
<name>A0AAQ3P2I9_VIGMU</name>